<organism evidence="2 3">
    <name type="scientific">Litorimonas cladophorae</name>
    <dbReference type="NCBI Taxonomy" id="1220491"/>
    <lineage>
        <taxon>Bacteria</taxon>
        <taxon>Pseudomonadati</taxon>
        <taxon>Pseudomonadota</taxon>
        <taxon>Alphaproteobacteria</taxon>
        <taxon>Maricaulales</taxon>
        <taxon>Robiginitomaculaceae</taxon>
    </lineage>
</organism>
<keyword evidence="1" id="KW-1133">Transmembrane helix</keyword>
<gene>
    <name evidence="2" type="ORF">GCM10011309_07290</name>
</gene>
<accession>A0A918NDW4</accession>
<keyword evidence="1" id="KW-0472">Membrane</keyword>
<dbReference type="EMBL" id="BMYV01000001">
    <property type="protein sequence ID" value="GGX60017.1"/>
    <property type="molecule type" value="Genomic_DNA"/>
</dbReference>
<name>A0A918NDW4_9PROT</name>
<dbReference type="Proteomes" id="UP000600865">
    <property type="component" value="Unassembled WGS sequence"/>
</dbReference>
<feature type="transmembrane region" description="Helical" evidence="1">
    <location>
        <begin position="7"/>
        <end position="26"/>
    </location>
</feature>
<sequence length="163" mass="18690">MEVGLRIFGLLFVSIVIGYFTMRSAAKPVFYNGDAYELKQSSMSKISLILIWAATLVFFVMFFIALQGEITMRSNVFWSGIFILLVLVTISSLTTKITYDHHTLYIKGLGKPRQYDWSDLTRVYNYNAVSSASVLLLKFKGKSWVGIPTDYEGFDHFQRIARR</sequence>
<reference evidence="2 3" key="1">
    <citation type="journal article" date="2014" name="Int. J. Syst. Evol. Microbiol.">
        <title>Complete genome sequence of Corynebacterium casei LMG S-19264T (=DSM 44701T), isolated from a smear-ripened cheese.</title>
        <authorList>
            <consortium name="US DOE Joint Genome Institute (JGI-PGF)"/>
            <person name="Walter F."/>
            <person name="Albersmeier A."/>
            <person name="Kalinowski J."/>
            <person name="Ruckert C."/>
        </authorList>
    </citation>
    <scope>NUCLEOTIDE SEQUENCE [LARGE SCALE GENOMIC DNA]</scope>
    <source>
        <strain evidence="2 3">KCTC 23968</strain>
    </source>
</reference>
<feature type="transmembrane region" description="Helical" evidence="1">
    <location>
        <begin position="46"/>
        <end position="64"/>
    </location>
</feature>
<evidence type="ECO:0000313" key="2">
    <source>
        <dbReference type="EMBL" id="GGX60017.1"/>
    </source>
</evidence>
<keyword evidence="3" id="KW-1185">Reference proteome</keyword>
<proteinExistence type="predicted"/>
<keyword evidence="1" id="KW-0812">Transmembrane</keyword>
<evidence type="ECO:0000313" key="3">
    <source>
        <dbReference type="Proteomes" id="UP000600865"/>
    </source>
</evidence>
<feature type="transmembrane region" description="Helical" evidence="1">
    <location>
        <begin position="76"/>
        <end position="94"/>
    </location>
</feature>
<protein>
    <submittedName>
        <fullName evidence="2">Uncharacterized protein</fullName>
    </submittedName>
</protein>
<evidence type="ECO:0000256" key="1">
    <source>
        <dbReference type="SAM" id="Phobius"/>
    </source>
</evidence>
<comment type="caution">
    <text evidence="2">The sequence shown here is derived from an EMBL/GenBank/DDBJ whole genome shotgun (WGS) entry which is preliminary data.</text>
</comment>
<dbReference type="AlphaFoldDB" id="A0A918NDW4"/>